<keyword evidence="14" id="KW-0175">Coiled coil</keyword>
<keyword evidence="3 12" id="KW-0963">Cytoplasm</keyword>
<keyword evidence="7 12" id="KW-0067">ATP-binding</keyword>
<dbReference type="SMART" id="SM00487">
    <property type="entry name" value="DEXDc"/>
    <property type="match status" value="1"/>
</dbReference>
<comment type="function">
    <text evidence="12">The UvrABC repair system catalyzes the recognition and processing of DNA lesions. A damage recognition complex composed of 2 UvrA and 2 UvrB subunits scans DNA for abnormalities. Upon binding of the UvrA(2)B(2) complex to a putative damaged site, the DNA wraps around one UvrB monomer. DNA wrap is dependent on ATP binding by UvrB and probably causes local melting of the DNA helix, facilitating insertion of UvrB beta-hairpin between the DNA strands. Then UvrB probes one DNA strand for the presence of a lesion. If a lesion is found the UvrA subunits dissociate and the UvrB-DNA preincision complex is formed. This complex is subsequently bound by UvrC and the second UvrB is released. If no lesion is found, the DNA wraps around the other UvrB subunit that will check the other stand for damage.</text>
</comment>
<evidence type="ECO:0000256" key="1">
    <source>
        <dbReference type="ARBA" id="ARBA00004496"/>
    </source>
</evidence>
<dbReference type="SMART" id="SM00490">
    <property type="entry name" value="HELICc"/>
    <property type="match status" value="1"/>
</dbReference>
<dbReference type="EMBL" id="JAWJBA010000002">
    <property type="protein sequence ID" value="MDV2684241.1"/>
    <property type="molecule type" value="Genomic_DNA"/>
</dbReference>
<comment type="subunit">
    <text evidence="10 12 13">Forms a heterotetramer with UvrA during the search for lesions. Interacts with UvrC in an incision complex.</text>
</comment>
<comment type="domain">
    <text evidence="12">The beta-hairpin motif is involved in DNA binding.</text>
</comment>
<dbReference type="InterPro" id="IPR027417">
    <property type="entry name" value="P-loop_NTPase"/>
</dbReference>
<dbReference type="Gene3D" id="3.40.50.300">
    <property type="entry name" value="P-loop containing nucleotide triphosphate hydrolases"/>
    <property type="match status" value="3"/>
</dbReference>
<evidence type="ECO:0000259" key="15">
    <source>
        <dbReference type="PROSITE" id="PS50151"/>
    </source>
</evidence>
<evidence type="ECO:0000256" key="4">
    <source>
        <dbReference type="ARBA" id="ARBA00022741"/>
    </source>
</evidence>
<evidence type="ECO:0000256" key="10">
    <source>
        <dbReference type="ARBA" id="ARBA00026033"/>
    </source>
</evidence>
<keyword evidence="4 12" id="KW-0547">Nucleotide-binding</keyword>
<dbReference type="InterPro" id="IPR041471">
    <property type="entry name" value="UvrB_inter"/>
</dbReference>
<keyword evidence="12 13" id="KW-0742">SOS response</keyword>
<organism evidence="18 19">
    <name type="scientific">Alkalihalophilus lindianensis</name>
    <dbReference type="NCBI Taxonomy" id="1630542"/>
    <lineage>
        <taxon>Bacteria</taxon>
        <taxon>Bacillati</taxon>
        <taxon>Bacillota</taxon>
        <taxon>Bacilli</taxon>
        <taxon>Bacillales</taxon>
        <taxon>Bacillaceae</taxon>
        <taxon>Alkalihalophilus</taxon>
    </lineage>
</organism>
<protein>
    <recommendedName>
        <fullName evidence="11 12">UvrABC system protein B</fullName>
        <shortName evidence="12">Protein UvrB</shortName>
    </recommendedName>
    <alternativeName>
        <fullName evidence="12">Excinuclease ABC subunit B</fullName>
    </alternativeName>
</protein>
<proteinExistence type="inferred from homology"/>
<name>A0ABU3X8N0_9BACI</name>
<reference evidence="18 19" key="1">
    <citation type="submission" date="2023-10" db="EMBL/GenBank/DDBJ databases">
        <title>Screening of Alkalihalobacillus lindianensis BZ-TG-R113 and Its Alleviation of Salt Stress on Rapeseed Growth.</title>
        <authorList>
            <person name="Zhao B."/>
            <person name="Guo T."/>
        </authorList>
    </citation>
    <scope>NUCLEOTIDE SEQUENCE [LARGE SCALE GENOMIC DNA]</scope>
    <source>
        <strain evidence="18 19">BZ-TG-R113</strain>
    </source>
</reference>
<dbReference type="InterPro" id="IPR036876">
    <property type="entry name" value="UVR_dom_sf"/>
</dbReference>
<dbReference type="PANTHER" id="PTHR24029">
    <property type="entry name" value="UVRABC SYSTEM PROTEIN B"/>
    <property type="match status" value="1"/>
</dbReference>
<comment type="similarity">
    <text evidence="2 12 13">Belongs to the UvrB family.</text>
</comment>
<dbReference type="CDD" id="cd17916">
    <property type="entry name" value="DEXHc_UvrB"/>
    <property type="match status" value="1"/>
</dbReference>
<dbReference type="Pfam" id="PF12344">
    <property type="entry name" value="UvrB"/>
    <property type="match status" value="1"/>
</dbReference>
<keyword evidence="5 12" id="KW-0227">DNA damage</keyword>
<dbReference type="NCBIfam" id="TIGR00631">
    <property type="entry name" value="uvrb"/>
    <property type="match status" value="1"/>
</dbReference>
<dbReference type="SUPFAM" id="SSF52540">
    <property type="entry name" value="P-loop containing nucleoside triphosphate hydrolases"/>
    <property type="match status" value="2"/>
</dbReference>
<dbReference type="InterPro" id="IPR001943">
    <property type="entry name" value="UVR_dom"/>
</dbReference>
<keyword evidence="8 12" id="KW-0267">Excision nuclease</keyword>
<dbReference type="Pfam" id="PF17757">
    <property type="entry name" value="UvrB_inter"/>
    <property type="match status" value="1"/>
</dbReference>
<evidence type="ECO:0000256" key="2">
    <source>
        <dbReference type="ARBA" id="ARBA00008533"/>
    </source>
</evidence>
<gene>
    <name evidence="12 18" type="primary">uvrB</name>
    <name evidence="18" type="ORF">RYX56_07655</name>
</gene>
<evidence type="ECO:0000256" key="5">
    <source>
        <dbReference type="ARBA" id="ARBA00022763"/>
    </source>
</evidence>
<dbReference type="InterPro" id="IPR004807">
    <property type="entry name" value="UvrB"/>
</dbReference>
<dbReference type="InterPro" id="IPR001650">
    <property type="entry name" value="Helicase_C-like"/>
</dbReference>
<dbReference type="SUPFAM" id="SSF46600">
    <property type="entry name" value="C-terminal UvrC-binding domain of UvrB"/>
    <property type="match status" value="1"/>
</dbReference>
<dbReference type="NCBIfam" id="NF003673">
    <property type="entry name" value="PRK05298.1"/>
    <property type="match status" value="1"/>
</dbReference>
<evidence type="ECO:0000256" key="8">
    <source>
        <dbReference type="ARBA" id="ARBA00022881"/>
    </source>
</evidence>
<keyword evidence="6 12" id="KW-0228">DNA excision</keyword>
<feature type="domain" description="Helicase C-terminal" evidence="17">
    <location>
        <begin position="430"/>
        <end position="592"/>
    </location>
</feature>
<evidence type="ECO:0000256" key="12">
    <source>
        <dbReference type="HAMAP-Rule" id="MF_00204"/>
    </source>
</evidence>
<comment type="subcellular location">
    <subcellularLocation>
        <location evidence="1 12 13">Cytoplasm</location>
    </subcellularLocation>
</comment>
<dbReference type="CDD" id="cd18790">
    <property type="entry name" value="SF2_C_UvrB"/>
    <property type="match status" value="1"/>
</dbReference>
<feature type="domain" description="UVR" evidence="15">
    <location>
        <begin position="622"/>
        <end position="657"/>
    </location>
</feature>
<evidence type="ECO:0000313" key="18">
    <source>
        <dbReference type="EMBL" id="MDV2684241.1"/>
    </source>
</evidence>
<dbReference type="HAMAP" id="MF_00204">
    <property type="entry name" value="UvrB"/>
    <property type="match status" value="1"/>
</dbReference>
<dbReference type="InterPro" id="IPR006935">
    <property type="entry name" value="Helicase/UvrB_N"/>
</dbReference>
<dbReference type="Pfam" id="PF00271">
    <property type="entry name" value="Helicase_C"/>
    <property type="match status" value="1"/>
</dbReference>
<evidence type="ECO:0000256" key="6">
    <source>
        <dbReference type="ARBA" id="ARBA00022769"/>
    </source>
</evidence>
<dbReference type="Pfam" id="PF02151">
    <property type="entry name" value="UVR"/>
    <property type="match status" value="1"/>
</dbReference>
<evidence type="ECO:0000256" key="13">
    <source>
        <dbReference type="RuleBase" id="RU003587"/>
    </source>
</evidence>
<feature type="short sequence motif" description="Beta-hairpin" evidence="12">
    <location>
        <begin position="92"/>
        <end position="115"/>
    </location>
</feature>
<dbReference type="Proteomes" id="UP001287282">
    <property type="component" value="Unassembled WGS sequence"/>
</dbReference>
<evidence type="ECO:0000256" key="9">
    <source>
        <dbReference type="ARBA" id="ARBA00023204"/>
    </source>
</evidence>
<evidence type="ECO:0000256" key="11">
    <source>
        <dbReference type="ARBA" id="ARBA00029504"/>
    </source>
</evidence>
<dbReference type="PANTHER" id="PTHR24029:SF0">
    <property type="entry name" value="UVRABC SYSTEM PROTEIN B"/>
    <property type="match status" value="1"/>
</dbReference>
<dbReference type="Pfam" id="PF04851">
    <property type="entry name" value="ResIII"/>
    <property type="match status" value="1"/>
</dbReference>
<evidence type="ECO:0000259" key="16">
    <source>
        <dbReference type="PROSITE" id="PS51192"/>
    </source>
</evidence>
<dbReference type="PROSITE" id="PS51194">
    <property type="entry name" value="HELICASE_CTER"/>
    <property type="match status" value="1"/>
</dbReference>
<feature type="binding site" evidence="12">
    <location>
        <begin position="39"/>
        <end position="46"/>
    </location>
    <ligand>
        <name>ATP</name>
        <dbReference type="ChEBI" id="CHEBI:30616"/>
    </ligand>
</feature>
<dbReference type="GO" id="GO:0016787">
    <property type="term" value="F:hydrolase activity"/>
    <property type="evidence" value="ECO:0007669"/>
    <property type="project" value="UniProtKB-KW"/>
</dbReference>
<dbReference type="InterPro" id="IPR024759">
    <property type="entry name" value="UvrB_YAD/RRR_dom"/>
</dbReference>
<comment type="caution">
    <text evidence="18">The sequence shown here is derived from an EMBL/GenBank/DDBJ whole genome shotgun (WGS) entry which is preliminary data.</text>
</comment>
<evidence type="ECO:0000256" key="7">
    <source>
        <dbReference type="ARBA" id="ARBA00022840"/>
    </source>
</evidence>
<evidence type="ECO:0000313" key="19">
    <source>
        <dbReference type="Proteomes" id="UP001287282"/>
    </source>
</evidence>
<feature type="coiled-coil region" evidence="14">
    <location>
        <begin position="618"/>
        <end position="645"/>
    </location>
</feature>
<dbReference type="RefSeq" id="WP_317121483.1">
    <property type="nucleotide sequence ID" value="NZ_JAWJBA010000002.1"/>
</dbReference>
<feature type="domain" description="Helicase ATP-binding" evidence="16">
    <location>
        <begin position="26"/>
        <end position="160"/>
    </location>
</feature>
<evidence type="ECO:0000256" key="3">
    <source>
        <dbReference type="ARBA" id="ARBA00022490"/>
    </source>
</evidence>
<keyword evidence="19" id="KW-1185">Reference proteome</keyword>
<dbReference type="PROSITE" id="PS51192">
    <property type="entry name" value="HELICASE_ATP_BIND_1"/>
    <property type="match status" value="1"/>
</dbReference>
<dbReference type="InterPro" id="IPR014001">
    <property type="entry name" value="Helicase_ATP-bd"/>
</dbReference>
<sequence>MDQTFELNSPYKPDGDQPAAIKEIVAGIKEGKKHQTLLGATGTGKTFTMSNVIQEVNKPTLIIAHNKTLAGQLYSEFKEFFPNNAVEYFVSYYDYYQPEAYVPSSDTYIEKDASINEEIDKLRHSATSSLFERNDVIIIASVSCIYGLGSPEEYRDLVVSLRTGMELDRNGLLRNLVDIQYDRNDVNFTRGTFRVRGDVVEIFPASRDEQCIRVEFFGDEIDRITEVDALTGEIKGERNHVAIFPASHFVTREAKLKKAIANIEIELEEQLKHMHEEGKLLEAQRLEQRTRYDLEMMAEMGFCSGIENYSRHLTLRGAGATPYTLIDFFPEDFLLIVDESHVTLPQVRGMYNGDRARKEVLVNHGFRLPSALDNRPLKFEEFEEKIGQRVYVSATPGPYELEHTPEMVEQIIRPTGLLDPTIDIRPIEGQIDDLIGEINDRAEKNERVLVTTLTKKMSEDLTDYLKELGIKVRYLHSEVKTLERIEIIRQLRMGTFDVLIGINLLREGLDIPEVSLVTILDADKEGFLRSERSLIQTMGRAARNSNGHVIMYADKVTKSMQVAIDETTRRRSIQEEYNKKHGITPKTIQKKIPDVIQATVVTDEEGETTALPKTKLSKKDKEAMIERMEKEMKDAARELNFERAAELRDLLLELKAEG</sequence>
<accession>A0ABU3X8N0</accession>
<keyword evidence="18" id="KW-0378">Hydrolase</keyword>
<evidence type="ECO:0000256" key="14">
    <source>
        <dbReference type="SAM" id="Coils"/>
    </source>
</evidence>
<keyword evidence="9 12" id="KW-0234">DNA repair</keyword>
<evidence type="ECO:0000259" key="17">
    <source>
        <dbReference type="PROSITE" id="PS51194"/>
    </source>
</evidence>
<dbReference type="PROSITE" id="PS50151">
    <property type="entry name" value="UVR"/>
    <property type="match status" value="1"/>
</dbReference>
<dbReference type="Gene3D" id="4.10.860.10">
    <property type="entry name" value="UVR domain"/>
    <property type="match status" value="1"/>
</dbReference>